<dbReference type="NCBIfam" id="NF033855">
    <property type="entry name" value="tRNA_MNMC2"/>
    <property type="match status" value="1"/>
</dbReference>
<dbReference type="GO" id="GO:0032259">
    <property type="term" value="P:methylation"/>
    <property type="evidence" value="ECO:0007669"/>
    <property type="project" value="UniProtKB-KW"/>
</dbReference>
<evidence type="ECO:0000256" key="5">
    <source>
        <dbReference type="ARBA" id="ARBA00022691"/>
    </source>
</evidence>
<dbReference type="Gene3D" id="3.40.50.150">
    <property type="entry name" value="Vaccinia Virus protein VP39"/>
    <property type="match status" value="1"/>
</dbReference>
<dbReference type="AlphaFoldDB" id="A0A0K6IIX5"/>
<name>A0A0K6IIX5_9GAMM</name>
<proteinExistence type="inferred from homology"/>
<comment type="subcellular location">
    <subcellularLocation>
        <location evidence="10">Cytoplasm</location>
    </subcellularLocation>
</comment>
<comment type="function">
    <text evidence="10">Catalyzes the last two steps in the biosynthesis of 5-methylaminomethyl-2-thiouridine (mnm(5)s(2)U) at the wobble position (U34) in tRNA. Catalyzes the FAD-dependent demodification of cmnm(5)s(2)U34 to nm(5)s(2)U34, followed by the transfer of a methyl group from S-adenosyl-L-methionine to nm(5)s(2)U34, to form mnm(5)s(2)U34.</text>
</comment>
<dbReference type="InterPro" id="IPR047785">
    <property type="entry name" value="tRNA_MNMC2"/>
</dbReference>
<gene>
    <name evidence="10" type="primary">mnmC</name>
    <name evidence="13" type="ORF">Ga0061065_102393</name>
</gene>
<keyword evidence="1 10" id="KW-0963">Cytoplasm</keyword>
<dbReference type="InterPro" id="IPR036188">
    <property type="entry name" value="FAD/NAD-bd_sf"/>
</dbReference>
<dbReference type="GO" id="GO:0002097">
    <property type="term" value="P:tRNA wobble base modification"/>
    <property type="evidence" value="ECO:0007669"/>
    <property type="project" value="UniProtKB-UniRule"/>
</dbReference>
<evidence type="ECO:0000256" key="3">
    <source>
        <dbReference type="ARBA" id="ARBA00022630"/>
    </source>
</evidence>
<evidence type="ECO:0000256" key="4">
    <source>
        <dbReference type="ARBA" id="ARBA00022679"/>
    </source>
</evidence>
<dbReference type="EC" id="1.5.-.-" evidence="10"/>
<dbReference type="Pfam" id="PF01266">
    <property type="entry name" value="DAO"/>
    <property type="match status" value="1"/>
</dbReference>
<dbReference type="Gene3D" id="3.50.50.60">
    <property type="entry name" value="FAD/NAD(P)-binding domain"/>
    <property type="match status" value="1"/>
</dbReference>
<keyword evidence="9 10" id="KW-0511">Multifunctional enzyme</keyword>
<feature type="domain" description="FAD dependent oxidoreductase" evidence="11">
    <location>
        <begin position="263"/>
        <end position="618"/>
    </location>
</feature>
<dbReference type="InterPro" id="IPR023032">
    <property type="entry name" value="tRNA_MAMT_biosynth_bifunc_MnmC"/>
</dbReference>
<dbReference type="InterPro" id="IPR017610">
    <property type="entry name" value="tRNA_S-uridine_synth_MnmC_C"/>
</dbReference>
<dbReference type="PANTHER" id="PTHR13847">
    <property type="entry name" value="SARCOSINE DEHYDROGENASE-RELATED"/>
    <property type="match status" value="1"/>
</dbReference>
<keyword evidence="2 10" id="KW-0489">Methyltransferase</keyword>
<dbReference type="GO" id="GO:0016645">
    <property type="term" value="F:oxidoreductase activity, acting on the CH-NH group of donors"/>
    <property type="evidence" value="ECO:0007669"/>
    <property type="project" value="InterPro"/>
</dbReference>
<dbReference type="GO" id="GO:0004808">
    <property type="term" value="F:tRNA (5-methylaminomethyl-2-thiouridylate)(34)-methyltransferase activity"/>
    <property type="evidence" value="ECO:0007669"/>
    <property type="project" value="UniProtKB-EC"/>
</dbReference>
<dbReference type="InterPro" id="IPR006076">
    <property type="entry name" value="FAD-dep_OxRdtase"/>
</dbReference>
<evidence type="ECO:0000256" key="6">
    <source>
        <dbReference type="ARBA" id="ARBA00022694"/>
    </source>
</evidence>
<dbReference type="PANTHER" id="PTHR13847:SF283">
    <property type="entry name" value="TRNA 5-METHYLAMINOMETHYL-2-THIOURIDINE BIOSYNTHESIS BIFUNCTIONAL PROTEIN MNMC"/>
    <property type="match status" value="1"/>
</dbReference>
<dbReference type="OrthoDB" id="9786494at2"/>
<accession>A0A0K6IIX5</accession>
<dbReference type="EMBL" id="CYHG01000002">
    <property type="protein sequence ID" value="CUB03054.1"/>
    <property type="molecule type" value="Genomic_DNA"/>
</dbReference>
<evidence type="ECO:0000256" key="1">
    <source>
        <dbReference type="ARBA" id="ARBA00022490"/>
    </source>
</evidence>
<evidence type="ECO:0000256" key="9">
    <source>
        <dbReference type="ARBA" id="ARBA00023268"/>
    </source>
</evidence>
<evidence type="ECO:0000256" key="2">
    <source>
        <dbReference type="ARBA" id="ARBA00022603"/>
    </source>
</evidence>
<comment type="catalytic activity">
    <reaction evidence="10">
        <text>5-aminomethyl-2-thiouridine(34) in tRNA + S-adenosyl-L-methionine = 5-methylaminomethyl-2-thiouridine(34) in tRNA + S-adenosyl-L-homocysteine + H(+)</text>
        <dbReference type="Rhea" id="RHEA:19569"/>
        <dbReference type="Rhea" id="RHEA-COMP:10195"/>
        <dbReference type="Rhea" id="RHEA-COMP:10197"/>
        <dbReference type="ChEBI" id="CHEBI:15378"/>
        <dbReference type="ChEBI" id="CHEBI:57856"/>
        <dbReference type="ChEBI" id="CHEBI:59789"/>
        <dbReference type="ChEBI" id="CHEBI:74454"/>
        <dbReference type="ChEBI" id="CHEBI:74455"/>
        <dbReference type="EC" id="2.1.1.61"/>
    </reaction>
</comment>
<dbReference type="Proteomes" id="UP000182769">
    <property type="component" value="Unassembled WGS sequence"/>
</dbReference>
<dbReference type="InterPro" id="IPR008471">
    <property type="entry name" value="MnmC-like_methylTransf"/>
</dbReference>
<comment type="similarity">
    <text evidence="10">In the C-terminal section; belongs to the DAO family.</text>
</comment>
<evidence type="ECO:0000259" key="11">
    <source>
        <dbReference type="Pfam" id="PF01266"/>
    </source>
</evidence>
<dbReference type="EC" id="2.1.1.61" evidence="10"/>
<feature type="region of interest" description="tRNA (mnm(5)s(2)U34)-methyltransferase" evidence="10">
    <location>
        <begin position="1"/>
        <end position="238"/>
    </location>
</feature>
<dbReference type="NCBIfam" id="NF002481">
    <property type="entry name" value="PRK01747.1-2"/>
    <property type="match status" value="1"/>
</dbReference>
<keyword evidence="5 10" id="KW-0949">S-adenosyl-L-methionine</keyword>
<dbReference type="GO" id="GO:0005737">
    <property type="term" value="C:cytoplasm"/>
    <property type="evidence" value="ECO:0007669"/>
    <property type="project" value="UniProtKB-SubCell"/>
</dbReference>
<evidence type="ECO:0000313" key="14">
    <source>
        <dbReference type="Proteomes" id="UP000182769"/>
    </source>
</evidence>
<comment type="cofactor">
    <cofactor evidence="10">
        <name>FAD</name>
        <dbReference type="ChEBI" id="CHEBI:57692"/>
    </cofactor>
</comment>
<keyword evidence="8 10" id="KW-0560">Oxidoreductase</keyword>
<dbReference type="Gene3D" id="3.30.9.10">
    <property type="entry name" value="D-Amino Acid Oxidase, subunit A, domain 2"/>
    <property type="match status" value="1"/>
</dbReference>
<evidence type="ECO:0000256" key="10">
    <source>
        <dbReference type="HAMAP-Rule" id="MF_01102"/>
    </source>
</evidence>
<dbReference type="NCBIfam" id="TIGR03197">
    <property type="entry name" value="MnmC_Cterm"/>
    <property type="match status" value="1"/>
</dbReference>
<organism evidence="13 14">
    <name type="scientific">Marinomonas fungiae</name>
    <dbReference type="NCBI Taxonomy" id="1137284"/>
    <lineage>
        <taxon>Bacteria</taxon>
        <taxon>Pseudomonadati</taxon>
        <taxon>Pseudomonadota</taxon>
        <taxon>Gammaproteobacteria</taxon>
        <taxon>Oceanospirillales</taxon>
        <taxon>Oceanospirillaceae</taxon>
        <taxon>Marinomonas</taxon>
    </lineage>
</organism>
<dbReference type="STRING" id="1137284.GCA_001418205_00898"/>
<dbReference type="RefSeq" id="WP_055462015.1">
    <property type="nucleotide sequence ID" value="NZ_CYHG01000002.1"/>
</dbReference>
<dbReference type="InterPro" id="IPR029063">
    <property type="entry name" value="SAM-dependent_MTases_sf"/>
</dbReference>
<evidence type="ECO:0000259" key="12">
    <source>
        <dbReference type="Pfam" id="PF05430"/>
    </source>
</evidence>
<reference evidence="14" key="1">
    <citation type="submission" date="2015-08" db="EMBL/GenBank/DDBJ databases">
        <authorList>
            <person name="Varghese N."/>
        </authorList>
    </citation>
    <scope>NUCLEOTIDE SEQUENCE [LARGE SCALE GENOMIC DNA]</scope>
    <source>
        <strain evidence="14">JCM 18476</strain>
    </source>
</reference>
<keyword evidence="6 10" id="KW-0819">tRNA processing</keyword>
<keyword evidence="14" id="KW-1185">Reference proteome</keyword>
<feature type="region of interest" description="FAD-dependent cmnm(5)s(2)U34 oxidoreductase" evidence="10">
    <location>
        <begin position="267"/>
        <end position="650"/>
    </location>
</feature>
<sequence>MLTSYRLELPALNFGEDGVPRSSAFDDVYFDKDAGLDETRYVFLQHNLLTERFSNLASQQRFTIAETGFGTGLNFLCAWQLFLDTAPQDSWLHFASVEKFPLSKDKLEQSLAMWPSLAAFVKPLIEQYPTLCHGLHTLFFPEQRTTLTLWFGEASEGFTAFNGDVDAWFLDGFAPSKNPEMWSDELFQNIQRLSHQGTTFATFTAAGIVRRGLKAHGFEVQKVKGFGHKREMMIGTFSLEEDTPAIAPSAPWFATPKATSVTRVLVVGSGIAGSTTAHALANKGIEVDVWEQGEQIACGASGNAQGMLYPKLGASDTPVNRFYLSAYLYANRFYNDLDKNAQLWQQSGLLQLPKNDAEQAKFTKMLDSHLYPESIIKAHANGLELPLSGWVRPQAVCEQLLQHARIHLSLNTKLQSLEKTQAGWLATHSSSSCEYSHAVMCSANELQVLAAWQQWPTKAIRGQVTQLETNKLSQDNQDKVQQVRQVLCGEGYLSPELEGQINFGATYDLGNHSLELCQQSHQENLTKLAALLPINIEQIDLEACKGRVALRCTVTDYTPIIGPVSRHLDLVEKYAPLRQNAKWQSEEQCELIDGLFINVGHGSRGLVSAPLSGFYISNLILNELAALEQGVIEALHPNRFSIRQLKRGEA</sequence>
<protein>
    <recommendedName>
        <fullName evidence="10">tRNA 5-methylaminomethyl-2-thiouridine biosynthesis bifunctional protein MnmC</fullName>
        <shortName evidence="10">tRNA mnm(5)s(2)U biosynthesis bifunctional protein</shortName>
    </recommendedName>
    <domain>
        <recommendedName>
            <fullName evidence="10">tRNA (mnm(5)s(2)U34)-methyltransferase</fullName>
            <ecNumber evidence="10">2.1.1.61</ecNumber>
        </recommendedName>
    </domain>
    <domain>
        <recommendedName>
            <fullName evidence="10">FAD-dependent cmnm(5)s(2)U34 oxidoreductase</fullName>
            <ecNumber evidence="10">1.5.-.-</ecNumber>
        </recommendedName>
    </domain>
</protein>
<evidence type="ECO:0000256" key="7">
    <source>
        <dbReference type="ARBA" id="ARBA00022827"/>
    </source>
</evidence>
<dbReference type="SUPFAM" id="SSF51905">
    <property type="entry name" value="FAD/NAD(P)-binding domain"/>
    <property type="match status" value="1"/>
</dbReference>
<comment type="similarity">
    <text evidence="10">In the N-terminal section; belongs to the methyltransferase superfamily. tRNA (mnm(5)s(2)U34)-methyltransferase family.</text>
</comment>
<evidence type="ECO:0000256" key="8">
    <source>
        <dbReference type="ARBA" id="ARBA00023002"/>
    </source>
</evidence>
<dbReference type="Pfam" id="PF05430">
    <property type="entry name" value="Methyltransf_30"/>
    <property type="match status" value="1"/>
</dbReference>
<keyword evidence="7 10" id="KW-0274">FAD</keyword>
<keyword evidence="4 10" id="KW-0808">Transferase</keyword>
<dbReference type="GO" id="GO:0050660">
    <property type="term" value="F:flavin adenine dinucleotide binding"/>
    <property type="evidence" value="ECO:0007669"/>
    <property type="project" value="UniProtKB-UniRule"/>
</dbReference>
<evidence type="ECO:0000313" key="13">
    <source>
        <dbReference type="EMBL" id="CUB03054.1"/>
    </source>
</evidence>
<feature type="domain" description="MnmC-like methyltransferase" evidence="12">
    <location>
        <begin position="117"/>
        <end position="236"/>
    </location>
</feature>
<keyword evidence="3 10" id="KW-0285">Flavoprotein</keyword>
<dbReference type="HAMAP" id="MF_01102">
    <property type="entry name" value="MnmC"/>
    <property type="match status" value="1"/>
</dbReference>